<evidence type="ECO:0000256" key="1">
    <source>
        <dbReference type="SAM" id="Phobius"/>
    </source>
</evidence>
<keyword evidence="1" id="KW-1133">Transmembrane helix</keyword>
<reference evidence="2 3" key="1">
    <citation type="submission" date="2021-01" db="EMBL/GenBank/DDBJ databases">
        <title>Whole genome shotgun sequence of Microbispora siamensis NBRC 104113.</title>
        <authorList>
            <person name="Komaki H."/>
            <person name="Tamura T."/>
        </authorList>
    </citation>
    <scope>NUCLEOTIDE SEQUENCE [LARGE SCALE GENOMIC DNA]</scope>
    <source>
        <strain evidence="2 3">NBRC 104113</strain>
    </source>
</reference>
<keyword evidence="1" id="KW-0472">Membrane</keyword>
<dbReference type="EMBL" id="BOOF01000014">
    <property type="protein sequence ID" value="GIH62231.1"/>
    <property type="molecule type" value="Genomic_DNA"/>
</dbReference>
<accession>A0ABQ4GLC1</accession>
<feature type="transmembrane region" description="Helical" evidence="1">
    <location>
        <begin position="51"/>
        <end position="71"/>
    </location>
</feature>
<dbReference type="Proteomes" id="UP000660454">
    <property type="component" value="Unassembled WGS sequence"/>
</dbReference>
<gene>
    <name evidence="2" type="ORF">Msi02_30480</name>
</gene>
<sequence length="84" mass="9439">MIAPTKDIAPDRALLSVGAQVLQQLGEPTTVSQAWFKVKAYRHELGYKAPISFAWFTLALDMLYALGMLELRDGLIFRRRVDAS</sequence>
<organism evidence="2 3">
    <name type="scientific">Microbispora siamensis</name>
    <dbReference type="NCBI Taxonomy" id="564413"/>
    <lineage>
        <taxon>Bacteria</taxon>
        <taxon>Bacillati</taxon>
        <taxon>Actinomycetota</taxon>
        <taxon>Actinomycetes</taxon>
        <taxon>Streptosporangiales</taxon>
        <taxon>Streptosporangiaceae</taxon>
        <taxon>Microbispora</taxon>
    </lineage>
</organism>
<evidence type="ECO:0000313" key="3">
    <source>
        <dbReference type="Proteomes" id="UP000660454"/>
    </source>
</evidence>
<keyword evidence="1" id="KW-0812">Transmembrane</keyword>
<protein>
    <submittedName>
        <fullName evidence="2">Uncharacterized protein</fullName>
    </submittedName>
</protein>
<dbReference type="InterPro" id="IPR046897">
    <property type="entry name" value="ABC-3C_MC6"/>
</dbReference>
<dbReference type="Pfam" id="PF20293">
    <property type="entry name" value="MC6"/>
    <property type="match status" value="1"/>
</dbReference>
<keyword evidence="3" id="KW-1185">Reference proteome</keyword>
<name>A0ABQ4GLC1_9ACTN</name>
<comment type="caution">
    <text evidence="2">The sequence shown here is derived from an EMBL/GenBank/DDBJ whole genome shotgun (WGS) entry which is preliminary data.</text>
</comment>
<evidence type="ECO:0000313" key="2">
    <source>
        <dbReference type="EMBL" id="GIH62231.1"/>
    </source>
</evidence>
<dbReference type="RefSeq" id="WP_308441807.1">
    <property type="nucleotide sequence ID" value="NZ_BOOF01000014.1"/>
</dbReference>
<proteinExistence type="predicted"/>